<dbReference type="SUPFAM" id="SSF53756">
    <property type="entry name" value="UDP-Glycosyltransferase/glycogen phosphorylase"/>
    <property type="match status" value="1"/>
</dbReference>
<dbReference type="Proteomes" id="UP000178797">
    <property type="component" value="Unassembled WGS sequence"/>
</dbReference>
<dbReference type="Gene3D" id="3.40.50.2000">
    <property type="entry name" value="Glycogen Phosphorylase B"/>
    <property type="match status" value="2"/>
</dbReference>
<dbReference type="GO" id="GO:0016757">
    <property type="term" value="F:glycosyltransferase activity"/>
    <property type="evidence" value="ECO:0007669"/>
    <property type="project" value="InterPro"/>
</dbReference>
<dbReference type="AlphaFoldDB" id="A0A1F7RNH6"/>
<feature type="domain" description="Glycosyl transferase family 1" evidence="1">
    <location>
        <begin position="203"/>
        <end position="353"/>
    </location>
</feature>
<evidence type="ECO:0000313" key="3">
    <source>
        <dbReference type="EMBL" id="OGL42880.1"/>
    </source>
</evidence>
<protein>
    <submittedName>
        <fullName evidence="3">Uncharacterized protein</fullName>
    </submittedName>
</protein>
<dbReference type="EMBL" id="MGDE01000251">
    <property type="protein sequence ID" value="OGL42880.1"/>
    <property type="molecule type" value="Genomic_DNA"/>
</dbReference>
<reference evidence="3 4" key="1">
    <citation type="journal article" date="2016" name="Nat. Commun.">
        <title>Thousands of microbial genomes shed light on interconnected biogeochemical processes in an aquifer system.</title>
        <authorList>
            <person name="Anantharaman K."/>
            <person name="Brown C.T."/>
            <person name="Hug L.A."/>
            <person name="Sharon I."/>
            <person name="Castelle C.J."/>
            <person name="Probst A.J."/>
            <person name="Thomas B.C."/>
            <person name="Singh A."/>
            <person name="Wilkins M.J."/>
            <person name="Karaoz U."/>
            <person name="Brodie E.L."/>
            <person name="Williams K.H."/>
            <person name="Hubbard S.S."/>
            <person name="Banfield J.F."/>
        </authorList>
    </citation>
    <scope>NUCLEOTIDE SEQUENCE [LARGE SCALE GENOMIC DNA]</scope>
</reference>
<dbReference type="PANTHER" id="PTHR12526">
    <property type="entry name" value="GLYCOSYLTRANSFERASE"/>
    <property type="match status" value="1"/>
</dbReference>
<sequence length="375" mass="42880">MNNYSKDRFTVLHIFSGDLWAGAEVMIFNLLDQLKDNSDLKIMALSLNEGILTSKLRDLGVEVYSIPESIYSFPNIFLKALTLFKRKEIDLIHSHRHKENLLAFLLAKSQGVKRLVTTLHGMSEPSPSGQNGRNPISLKRKMNYFILRHYFTRVVTVSREMKRVLIQEYPFKKEKVDVIYNGIKIPKLTGQRIDQSIDHHFHIGTVGRMVPVKDFNLFLEVAAELKRQMDKVRFSILGEGPLKEQLVQRAKDLQIDDSVQFLSPRPDPFPYYLSLDLYINTSAHEGIPISILEAMACERPVVASMVGGIPEIISHGEHGLIVDTREPKKFVQQCLRIIEDKKLRVTIGKNASERIASCFSSSKMADAYRSLYYNL</sequence>
<accession>A0A1F7RNH6</accession>
<dbReference type="CDD" id="cd03801">
    <property type="entry name" value="GT4_PimA-like"/>
    <property type="match status" value="1"/>
</dbReference>
<dbReference type="Pfam" id="PF00534">
    <property type="entry name" value="Glycos_transf_1"/>
    <property type="match status" value="1"/>
</dbReference>
<dbReference type="InterPro" id="IPR028098">
    <property type="entry name" value="Glyco_trans_4-like_N"/>
</dbReference>
<evidence type="ECO:0000259" key="1">
    <source>
        <dbReference type="Pfam" id="PF00534"/>
    </source>
</evidence>
<name>A0A1F7RNH6_9BACT</name>
<evidence type="ECO:0000259" key="2">
    <source>
        <dbReference type="Pfam" id="PF13439"/>
    </source>
</evidence>
<proteinExistence type="predicted"/>
<dbReference type="InterPro" id="IPR001296">
    <property type="entry name" value="Glyco_trans_1"/>
</dbReference>
<evidence type="ECO:0000313" key="4">
    <source>
        <dbReference type="Proteomes" id="UP000178797"/>
    </source>
</evidence>
<dbReference type="PANTHER" id="PTHR12526:SF630">
    <property type="entry name" value="GLYCOSYLTRANSFERASE"/>
    <property type="match status" value="1"/>
</dbReference>
<gene>
    <name evidence="3" type="ORF">A2W05_08850</name>
</gene>
<feature type="domain" description="Glycosyltransferase subfamily 4-like N-terminal" evidence="2">
    <location>
        <begin position="22"/>
        <end position="183"/>
    </location>
</feature>
<organism evidence="3 4">
    <name type="scientific">Candidatus Schekmanbacteria bacterium RBG_16_38_10</name>
    <dbReference type="NCBI Taxonomy" id="1817879"/>
    <lineage>
        <taxon>Bacteria</taxon>
        <taxon>Candidatus Schekmaniibacteriota</taxon>
    </lineage>
</organism>
<comment type="caution">
    <text evidence="3">The sequence shown here is derived from an EMBL/GenBank/DDBJ whole genome shotgun (WGS) entry which is preliminary data.</text>
</comment>
<dbReference type="Pfam" id="PF13439">
    <property type="entry name" value="Glyco_transf_4"/>
    <property type="match status" value="1"/>
</dbReference>